<reference evidence="2 3" key="1">
    <citation type="journal article" date="2012" name="J. Bacteriol.">
        <title>Complete Genome Sequence of Mycobacterium vaccae Type Strain ATCC 25954.</title>
        <authorList>
            <person name="Ho Y.S."/>
            <person name="Adroub S.A."/>
            <person name="Abadi M."/>
            <person name="Al Alwan B."/>
            <person name="Alkhateeb R."/>
            <person name="Gao G."/>
            <person name="Ragab A."/>
            <person name="Ali S."/>
            <person name="van Soolingen D."/>
            <person name="Bitter W."/>
            <person name="Pain A."/>
            <person name="Abdallah A.M."/>
        </authorList>
    </citation>
    <scope>NUCLEOTIDE SEQUENCE [LARGE SCALE GENOMIC DNA]</scope>
    <source>
        <strain evidence="2 3">ATCC 25954</strain>
    </source>
</reference>
<dbReference type="AlphaFoldDB" id="K0UPI7"/>
<dbReference type="HOGENOM" id="CLU_1089149_0_0_11"/>
<dbReference type="Pfam" id="PF18879">
    <property type="entry name" value="EspA_EspE"/>
    <property type="match status" value="1"/>
</dbReference>
<evidence type="ECO:0000313" key="2">
    <source>
        <dbReference type="EMBL" id="EJZ04428.1"/>
    </source>
</evidence>
<dbReference type="EMBL" id="ALQA01000119">
    <property type="protein sequence ID" value="EJZ04428.1"/>
    <property type="molecule type" value="Genomic_DNA"/>
</dbReference>
<organism evidence="2 3">
    <name type="scientific">Mycolicibacterium vaccae ATCC 25954</name>
    <dbReference type="NCBI Taxonomy" id="1194972"/>
    <lineage>
        <taxon>Bacteria</taxon>
        <taxon>Bacillati</taxon>
        <taxon>Actinomycetota</taxon>
        <taxon>Actinomycetes</taxon>
        <taxon>Mycobacteriales</taxon>
        <taxon>Mycobacteriaceae</taxon>
        <taxon>Mycolicibacterium</taxon>
    </lineage>
</organism>
<dbReference type="Proteomes" id="UP000006072">
    <property type="component" value="Unassembled WGS sequence"/>
</dbReference>
<dbReference type="RefSeq" id="WP_003932929.1">
    <property type="nucleotide sequence ID" value="NZ_JH814697.1"/>
</dbReference>
<dbReference type="InterPro" id="IPR043796">
    <property type="entry name" value="ESX-1_EspA/EspE-like"/>
</dbReference>
<name>K0UPI7_MYCVA</name>
<gene>
    <name evidence="2" type="ORF">MVAC_28913</name>
</gene>
<proteinExistence type="predicted"/>
<dbReference type="PATRIC" id="fig|1194972.3.peg.5729"/>
<comment type="caution">
    <text evidence="2">The sequence shown here is derived from an EMBL/GenBank/DDBJ whole genome shotgun (WGS) entry which is preliminary data.</text>
</comment>
<evidence type="ECO:0000259" key="1">
    <source>
        <dbReference type="Pfam" id="PF18879"/>
    </source>
</evidence>
<evidence type="ECO:0000313" key="3">
    <source>
        <dbReference type="Proteomes" id="UP000006072"/>
    </source>
</evidence>
<dbReference type="eggNOG" id="ENOG5031J9Q">
    <property type="taxonomic scope" value="Bacteria"/>
</dbReference>
<accession>K0UPI7</accession>
<keyword evidence="3" id="KW-1185">Reference proteome</keyword>
<protein>
    <recommendedName>
        <fullName evidence="1">ESX-1 secretion-associated protein EspA/EspE-like domain-containing protein</fullName>
    </recommendedName>
</protein>
<sequence length="255" mass="26800">MGLFDAYSDLMQTVGDSLQKIDPFGPIGEAGEIVSGLFDSAEMLGENGPDALWNLAGNTAEVASVALVVLPSARQTEIISAGLKAILGMQTVCGWTAEPSEGDDYGTSAIRFNEISECLDGATPDTRWVGEASDAYRDANTLQMQRAKRLVDADLVVRMALSAEAGEVSTTRRILNNAATLMGNAIVPALAARAIPRVGDAISKEIELAVVGVALPTCIWHMERLASHSAVAAQSIAAATRIYEEVAAAGYATRM</sequence>
<feature type="domain" description="ESX-1 secretion-associated protein EspA/EspE-like" evidence="1">
    <location>
        <begin position="97"/>
        <end position="176"/>
    </location>
</feature>